<dbReference type="RefSeq" id="WP_081199431.1">
    <property type="nucleotide sequence ID" value="NZ_FOCZ01000001.1"/>
</dbReference>
<gene>
    <name evidence="2" type="ORF">A4H97_03575</name>
</gene>
<accession>A0A1V9EXS2</accession>
<dbReference type="AlphaFoldDB" id="A0A1V9EXS2"/>
<keyword evidence="1" id="KW-0812">Transmembrane</keyword>
<feature type="transmembrane region" description="Helical" evidence="1">
    <location>
        <begin position="6"/>
        <end position="28"/>
    </location>
</feature>
<reference evidence="3" key="1">
    <citation type="submission" date="2016-04" db="EMBL/GenBank/DDBJ databases">
        <authorList>
            <person name="Chen L."/>
            <person name="Zhuang W."/>
            <person name="Wang G."/>
        </authorList>
    </citation>
    <scope>NUCLEOTIDE SEQUENCE [LARGE SCALE GENOMIC DNA]</scope>
    <source>
        <strain evidence="3">17621</strain>
    </source>
</reference>
<dbReference type="STRING" id="354355.SAMN05660816_00224"/>
<dbReference type="EMBL" id="LVXG01000012">
    <property type="protein sequence ID" value="OQP50916.1"/>
    <property type="molecule type" value="Genomic_DNA"/>
</dbReference>
<keyword evidence="3" id="KW-1185">Reference proteome</keyword>
<feature type="transmembrane region" description="Helical" evidence="1">
    <location>
        <begin position="40"/>
        <end position="60"/>
    </location>
</feature>
<keyword evidence="1" id="KW-1133">Transmembrane helix</keyword>
<comment type="caution">
    <text evidence="2">The sequence shown here is derived from an EMBL/GenBank/DDBJ whole genome shotgun (WGS) entry which is preliminary data.</text>
</comment>
<evidence type="ECO:0000313" key="2">
    <source>
        <dbReference type="EMBL" id="OQP50916.1"/>
    </source>
</evidence>
<protein>
    <submittedName>
        <fullName evidence="2">Uncharacterized protein</fullName>
    </submittedName>
</protein>
<organism evidence="2 3">
    <name type="scientific">Niastella yeongjuensis</name>
    <dbReference type="NCBI Taxonomy" id="354355"/>
    <lineage>
        <taxon>Bacteria</taxon>
        <taxon>Pseudomonadati</taxon>
        <taxon>Bacteroidota</taxon>
        <taxon>Chitinophagia</taxon>
        <taxon>Chitinophagales</taxon>
        <taxon>Chitinophagaceae</taxon>
        <taxon>Niastella</taxon>
    </lineage>
</organism>
<name>A0A1V9EXS2_9BACT</name>
<evidence type="ECO:0000313" key="3">
    <source>
        <dbReference type="Proteomes" id="UP000192610"/>
    </source>
</evidence>
<keyword evidence="1" id="KW-0472">Membrane</keyword>
<proteinExistence type="predicted"/>
<sequence length="61" mass="6722">MSGWTILFAFLTFVAFIALLIGGTSWAMGFINKDRGWTVFGLKVMVVALLAVIVGCVLIWR</sequence>
<dbReference type="Proteomes" id="UP000192610">
    <property type="component" value="Unassembled WGS sequence"/>
</dbReference>
<evidence type="ECO:0000256" key="1">
    <source>
        <dbReference type="SAM" id="Phobius"/>
    </source>
</evidence>